<dbReference type="InterPro" id="IPR029058">
    <property type="entry name" value="AB_hydrolase_fold"/>
</dbReference>
<gene>
    <name evidence="2" type="ORF">GCM10011585_24430</name>
</gene>
<dbReference type="AlphaFoldDB" id="A0A917M6B4"/>
<reference evidence="2" key="1">
    <citation type="journal article" date="2014" name="Int. J. Syst. Evol. Microbiol.">
        <title>Complete genome sequence of Corynebacterium casei LMG S-19264T (=DSM 44701T), isolated from a smear-ripened cheese.</title>
        <authorList>
            <consortium name="US DOE Joint Genome Institute (JGI-PGF)"/>
            <person name="Walter F."/>
            <person name="Albersmeier A."/>
            <person name="Kalinowski J."/>
            <person name="Ruckert C."/>
        </authorList>
    </citation>
    <scope>NUCLEOTIDE SEQUENCE</scope>
    <source>
        <strain evidence="2">CGMCC 1.12997</strain>
    </source>
</reference>
<evidence type="ECO:0000313" key="3">
    <source>
        <dbReference type="Proteomes" id="UP000647241"/>
    </source>
</evidence>
<protein>
    <submittedName>
        <fullName evidence="2">Alpha/beta hydrolase</fullName>
    </submittedName>
</protein>
<proteinExistence type="predicted"/>
<dbReference type="PANTHER" id="PTHR43798:SF5">
    <property type="entry name" value="MONOACYLGLYCEROL LIPASE ABHD6"/>
    <property type="match status" value="1"/>
</dbReference>
<dbReference type="GO" id="GO:0016020">
    <property type="term" value="C:membrane"/>
    <property type="evidence" value="ECO:0007669"/>
    <property type="project" value="TreeGrafter"/>
</dbReference>
<dbReference type="SUPFAM" id="SSF53474">
    <property type="entry name" value="alpha/beta-Hydrolases"/>
    <property type="match status" value="1"/>
</dbReference>
<name>A0A917M6B4_9BACT</name>
<accession>A0A917M6B4</accession>
<organism evidence="2 3">
    <name type="scientific">Edaphobacter dinghuensis</name>
    <dbReference type="NCBI Taxonomy" id="1560005"/>
    <lineage>
        <taxon>Bacteria</taxon>
        <taxon>Pseudomonadati</taxon>
        <taxon>Acidobacteriota</taxon>
        <taxon>Terriglobia</taxon>
        <taxon>Terriglobales</taxon>
        <taxon>Acidobacteriaceae</taxon>
        <taxon>Edaphobacter</taxon>
    </lineage>
</organism>
<dbReference type="Proteomes" id="UP000647241">
    <property type="component" value="Unassembled WGS sequence"/>
</dbReference>
<dbReference type="Pfam" id="PF00561">
    <property type="entry name" value="Abhydrolase_1"/>
    <property type="match status" value="1"/>
</dbReference>
<comment type="caution">
    <text evidence="2">The sequence shown here is derived from an EMBL/GenBank/DDBJ whole genome shotgun (WGS) entry which is preliminary data.</text>
</comment>
<dbReference type="InterPro" id="IPR000073">
    <property type="entry name" value="AB_hydrolase_1"/>
</dbReference>
<dbReference type="Gene3D" id="3.40.50.1820">
    <property type="entry name" value="alpha/beta hydrolase"/>
    <property type="match status" value="1"/>
</dbReference>
<dbReference type="GO" id="GO:0047372">
    <property type="term" value="F:monoacylglycerol lipase activity"/>
    <property type="evidence" value="ECO:0007669"/>
    <property type="project" value="TreeGrafter"/>
</dbReference>
<keyword evidence="2" id="KW-0378">Hydrolase</keyword>
<evidence type="ECO:0000259" key="1">
    <source>
        <dbReference type="Pfam" id="PF00561"/>
    </source>
</evidence>
<dbReference type="EMBL" id="BMGT01000003">
    <property type="protein sequence ID" value="GGG80185.1"/>
    <property type="molecule type" value="Genomic_DNA"/>
</dbReference>
<keyword evidence="3" id="KW-1185">Reference proteome</keyword>
<dbReference type="GO" id="GO:0046464">
    <property type="term" value="P:acylglycerol catabolic process"/>
    <property type="evidence" value="ECO:0007669"/>
    <property type="project" value="TreeGrafter"/>
</dbReference>
<dbReference type="RefSeq" id="WP_188554506.1">
    <property type="nucleotide sequence ID" value="NZ_BMGT01000003.1"/>
</dbReference>
<dbReference type="PANTHER" id="PTHR43798">
    <property type="entry name" value="MONOACYLGLYCEROL LIPASE"/>
    <property type="match status" value="1"/>
</dbReference>
<dbReference type="InterPro" id="IPR050266">
    <property type="entry name" value="AB_hydrolase_sf"/>
</dbReference>
<sequence>MRRGLRVVVLLLLVCVAAAAVVYCFPLELADQALRFDLWRAGVHSKYIQAGSYRMHYLEASPSGNQGTPLLLIHGLGARGDDWAPMIPALAARGFHVYAPDLPGYGRSGRPDASYSISMEEAAVLQFMQAVHLTRADVGGWSMGGWVAMKLALDHPQVVNRLVVYDSAGIYFPATFGPELFTPDDVAGVRKLMAMLTPHPQPMPDFVARAALRKLQRNAWVVRRGMVSMTNGRDLLDFRLNNMQPPTLVVWGAQDELIPLSIGQTIHQDIPHSVLNIMEGCGHLAPATCARPVVESTVAFLKADPPMQGGEKTFPAEH</sequence>
<dbReference type="PRINTS" id="PR00111">
    <property type="entry name" value="ABHYDROLASE"/>
</dbReference>
<reference evidence="2" key="2">
    <citation type="submission" date="2020-09" db="EMBL/GenBank/DDBJ databases">
        <authorList>
            <person name="Sun Q."/>
            <person name="Zhou Y."/>
        </authorList>
    </citation>
    <scope>NUCLEOTIDE SEQUENCE</scope>
    <source>
        <strain evidence="2">CGMCC 1.12997</strain>
    </source>
</reference>
<evidence type="ECO:0000313" key="2">
    <source>
        <dbReference type="EMBL" id="GGG80185.1"/>
    </source>
</evidence>
<feature type="domain" description="AB hydrolase-1" evidence="1">
    <location>
        <begin position="69"/>
        <end position="167"/>
    </location>
</feature>